<dbReference type="Gene3D" id="3.90.25.10">
    <property type="entry name" value="UDP-galactose 4-epimerase, domain 1"/>
    <property type="match status" value="1"/>
</dbReference>
<dbReference type="Proteomes" id="UP001212421">
    <property type="component" value="Chromosome"/>
</dbReference>
<keyword evidence="3" id="KW-1185">Reference proteome</keyword>
<protein>
    <submittedName>
        <fullName evidence="2">SDR family oxidoreductase</fullName>
    </submittedName>
</protein>
<feature type="domain" description="NmrA-like" evidence="1">
    <location>
        <begin position="2"/>
        <end position="258"/>
    </location>
</feature>
<dbReference type="InterPro" id="IPR008030">
    <property type="entry name" value="NmrA-like"/>
</dbReference>
<dbReference type="PANTHER" id="PTHR43162:SF1">
    <property type="entry name" value="PRESTALK A DIFFERENTIATION PROTEIN A"/>
    <property type="match status" value="1"/>
</dbReference>
<reference evidence="2 3" key="1">
    <citation type="submission" date="2021-05" db="EMBL/GenBank/DDBJ databases">
        <authorList>
            <person name="Kumar R."/>
            <person name="Kumar A."/>
            <person name="Mukhia S."/>
        </authorList>
    </citation>
    <scope>NUCLEOTIDE SEQUENCE [LARGE SCALE GENOMIC DNA]</scope>
    <source>
        <strain evidence="2 3">ERMR7:08</strain>
    </source>
</reference>
<dbReference type="CDD" id="cd05269">
    <property type="entry name" value="TMR_SDR_a"/>
    <property type="match status" value="1"/>
</dbReference>
<dbReference type="InterPro" id="IPR036291">
    <property type="entry name" value="NAD(P)-bd_dom_sf"/>
</dbReference>
<accession>A0ABY7ND19</accession>
<dbReference type="Gene3D" id="3.40.50.720">
    <property type="entry name" value="NAD(P)-binding Rossmann-like Domain"/>
    <property type="match status" value="1"/>
</dbReference>
<dbReference type="InterPro" id="IPR051604">
    <property type="entry name" value="Ergot_Alk_Oxidoreductase"/>
</dbReference>
<evidence type="ECO:0000313" key="3">
    <source>
        <dbReference type="Proteomes" id="UP001212421"/>
    </source>
</evidence>
<organism evidence="2 3">
    <name type="scientific">Cryobacterium breve</name>
    <dbReference type="NCBI Taxonomy" id="1259258"/>
    <lineage>
        <taxon>Bacteria</taxon>
        <taxon>Bacillati</taxon>
        <taxon>Actinomycetota</taxon>
        <taxon>Actinomycetes</taxon>
        <taxon>Micrococcales</taxon>
        <taxon>Microbacteriaceae</taxon>
        <taxon>Cryobacterium</taxon>
    </lineage>
</organism>
<dbReference type="RefSeq" id="WP_281535054.1">
    <property type="nucleotide sequence ID" value="NZ_CP075584.1"/>
</dbReference>
<sequence>MILVTGATGNIGSHLVATLLDQDAPVRVLVRDANKARAAFGDSVDIVSGDLRDASSVSAALTGAERVFLNSPSPEGFFDLQRPLIDAAEAAGVEQLVRLSVLGAAPDATTSFGRGHFSLDEHLKASALSWTILQPNGFMQNLLSSAETIKAGAIYASAGDGHVSMIDARDIAEVAAAVLTTGGHTGESLVLTGGEAFTYGDAAAAFAAELGHDVHYVDTPPEVTRKNLLGFGLPAGQVEDILALFEIFRAGYASTVTPTVANVLGRAPRSLATFVHDYRGAFTDHA</sequence>
<dbReference type="Pfam" id="PF05368">
    <property type="entry name" value="NmrA"/>
    <property type="match status" value="1"/>
</dbReference>
<dbReference type="EMBL" id="CP075584">
    <property type="protein sequence ID" value="WBM80404.1"/>
    <property type="molecule type" value="Genomic_DNA"/>
</dbReference>
<name>A0ABY7ND19_9MICO</name>
<dbReference type="SUPFAM" id="SSF51735">
    <property type="entry name" value="NAD(P)-binding Rossmann-fold domains"/>
    <property type="match status" value="1"/>
</dbReference>
<evidence type="ECO:0000259" key="1">
    <source>
        <dbReference type="Pfam" id="PF05368"/>
    </source>
</evidence>
<gene>
    <name evidence="2" type="ORF">KIV56_02575</name>
</gene>
<evidence type="ECO:0000313" key="2">
    <source>
        <dbReference type="EMBL" id="WBM80404.1"/>
    </source>
</evidence>
<dbReference type="PANTHER" id="PTHR43162">
    <property type="match status" value="1"/>
</dbReference>
<proteinExistence type="predicted"/>